<comment type="caution">
    <text evidence="1">The sequence shown here is derived from an EMBL/GenBank/DDBJ whole genome shotgun (WGS) entry which is preliminary data.</text>
</comment>
<organism evidence="1">
    <name type="scientific">marine sediment metagenome</name>
    <dbReference type="NCBI Taxonomy" id="412755"/>
    <lineage>
        <taxon>unclassified sequences</taxon>
        <taxon>metagenomes</taxon>
        <taxon>ecological metagenomes</taxon>
    </lineage>
</organism>
<dbReference type="EMBL" id="BARS01019274">
    <property type="protein sequence ID" value="GAF89035.1"/>
    <property type="molecule type" value="Genomic_DNA"/>
</dbReference>
<name>X0UKP1_9ZZZZ</name>
<reference evidence="1" key="1">
    <citation type="journal article" date="2014" name="Front. Microbiol.">
        <title>High frequency of phylogenetically diverse reductive dehalogenase-homologous genes in deep subseafloor sedimentary metagenomes.</title>
        <authorList>
            <person name="Kawai M."/>
            <person name="Futagami T."/>
            <person name="Toyoda A."/>
            <person name="Takaki Y."/>
            <person name="Nishi S."/>
            <person name="Hori S."/>
            <person name="Arai W."/>
            <person name="Tsubouchi T."/>
            <person name="Morono Y."/>
            <person name="Uchiyama I."/>
            <person name="Ito T."/>
            <person name="Fujiyama A."/>
            <person name="Inagaki F."/>
            <person name="Takami H."/>
        </authorList>
    </citation>
    <scope>NUCLEOTIDE SEQUENCE</scope>
    <source>
        <strain evidence="1">Expedition CK06-06</strain>
    </source>
</reference>
<accession>X0UKP1</accession>
<evidence type="ECO:0000313" key="1">
    <source>
        <dbReference type="EMBL" id="GAF89035.1"/>
    </source>
</evidence>
<gene>
    <name evidence="1" type="ORF">S01H1_31254</name>
</gene>
<feature type="non-terminal residue" evidence="1">
    <location>
        <position position="1"/>
    </location>
</feature>
<protein>
    <submittedName>
        <fullName evidence="1">Uncharacterized protein</fullName>
    </submittedName>
</protein>
<dbReference type="AlphaFoldDB" id="X0UKP1"/>
<sequence length="59" mass="7422">EFLQDKITDLLEELDVSEYDEYIPPRGEEIDDEDEEWLYDSKLDYRDQMEIYKNWRKKE</sequence>
<proteinExistence type="predicted"/>